<name>A0A835RUA2_VANPL</name>
<evidence type="ECO:0000256" key="4">
    <source>
        <dbReference type="ARBA" id="ARBA00022771"/>
    </source>
</evidence>
<protein>
    <recommendedName>
        <fullName evidence="10">C2H2-type domain-containing protein</fullName>
    </recommendedName>
</protein>
<keyword evidence="12" id="KW-1185">Reference proteome</keyword>
<comment type="caution">
    <text evidence="11">The sequence shown here is derived from an EMBL/GenBank/DDBJ whole genome shotgun (WGS) entry which is preliminary data.</text>
</comment>
<evidence type="ECO:0000256" key="7">
    <source>
        <dbReference type="ARBA" id="ARBA00023163"/>
    </source>
</evidence>
<keyword evidence="6" id="KW-0805">Transcription regulation</keyword>
<sequence>MAKRRRPIAEKDDEELSANKGFNLANMLALVSWGKETLGGGGGGEETKVFECKTCGRRFSSFQALGGHRASHKKVKGTEPERARVHECTVCGLEFSVGQALGGHMRRHRTAATVAELQGKEAEQKKRLVGFDLNLPPVKVEEEERRPPMLLGFELIPCAMVDCFH</sequence>
<dbReference type="PANTHER" id="PTHR26374:SF456">
    <property type="entry name" value="ZINC FINGER PROTEIN ZAT5-LIKE"/>
    <property type="match status" value="1"/>
</dbReference>
<evidence type="ECO:0000259" key="10">
    <source>
        <dbReference type="PROSITE" id="PS50157"/>
    </source>
</evidence>
<keyword evidence="2" id="KW-0479">Metal-binding</keyword>
<evidence type="ECO:0000256" key="5">
    <source>
        <dbReference type="ARBA" id="ARBA00022833"/>
    </source>
</evidence>
<proteinExistence type="predicted"/>
<accession>A0A835RUA2</accession>
<evidence type="ECO:0000256" key="9">
    <source>
        <dbReference type="PROSITE-ProRule" id="PRU00042"/>
    </source>
</evidence>
<dbReference type="InterPro" id="IPR013087">
    <property type="entry name" value="Znf_C2H2_type"/>
</dbReference>
<evidence type="ECO:0000256" key="8">
    <source>
        <dbReference type="ARBA" id="ARBA00023242"/>
    </source>
</evidence>
<keyword evidence="4 9" id="KW-0863">Zinc-finger</keyword>
<dbReference type="InterPro" id="IPR036236">
    <property type="entry name" value="Znf_C2H2_sf"/>
</dbReference>
<keyword evidence="8" id="KW-0539">Nucleus</keyword>
<keyword evidence="3" id="KW-0677">Repeat</keyword>
<dbReference type="Pfam" id="PF13912">
    <property type="entry name" value="zf-C2H2_6"/>
    <property type="match status" value="2"/>
</dbReference>
<comment type="subcellular location">
    <subcellularLocation>
        <location evidence="1">Nucleus</location>
    </subcellularLocation>
</comment>
<evidence type="ECO:0000256" key="3">
    <source>
        <dbReference type="ARBA" id="ARBA00022737"/>
    </source>
</evidence>
<evidence type="ECO:0000256" key="2">
    <source>
        <dbReference type="ARBA" id="ARBA00022723"/>
    </source>
</evidence>
<dbReference type="PROSITE" id="PS50157">
    <property type="entry name" value="ZINC_FINGER_C2H2_2"/>
    <property type="match status" value="2"/>
</dbReference>
<feature type="domain" description="C2H2-type" evidence="10">
    <location>
        <begin position="50"/>
        <end position="77"/>
    </location>
</feature>
<reference evidence="11 12" key="1">
    <citation type="journal article" date="2020" name="Nat. Food">
        <title>A phased Vanilla planifolia genome enables genetic improvement of flavour and production.</title>
        <authorList>
            <person name="Hasing T."/>
            <person name="Tang H."/>
            <person name="Brym M."/>
            <person name="Khazi F."/>
            <person name="Huang T."/>
            <person name="Chambers A.H."/>
        </authorList>
    </citation>
    <scope>NUCLEOTIDE SEQUENCE [LARGE SCALE GENOMIC DNA]</scope>
    <source>
        <tissue evidence="11">Leaf</tissue>
    </source>
</reference>
<dbReference type="GO" id="GO:0008270">
    <property type="term" value="F:zinc ion binding"/>
    <property type="evidence" value="ECO:0007669"/>
    <property type="project" value="UniProtKB-KW"/>
</dbReference>
<dbReference type="EMBL" id="JADCNL010000001">
    <property type="protein sequence ID" value="KAG0498680.1"/>
    <property type="molecule type" value="Genomic_DNA"/>
</dbReference>
<gene>
    <name evidence="11" type="ORF">HPP92_003371</name>
</gene>
<dbReference type="PANTHER" id="PTHR26374">
    <property type="entry name" value="ZINC FINGER PROTEIN ZAT5"/>
    <property type="match status" value="1"/>
</dbReference>
<organism evidence="11 12">
    <name type="scientific">Vanilla planifolia</name>
    <name type="common">Vanilla</name>
    <dbReference type="NCBI Taxonomy" id="51239"/>
    <lineage>
        <taxon>Eukaryota</taxon>
        <taxon>Viridiplantae</taxon>
        <taxon>Streptophyta</taxon>
        <taxon>Embryophyta</taxon>
        <taxon>Tracheophyta</taxon>
        <taxon>Spermatophyta</taxon>
        <taxon>Magnoliopsida</taxon>
        <taxon>Liliopsida</taxon>
        <taxon>Asparagales</taxon>
        <taxon>Orchidaceae</taxon>
        <taxon>Vanilloideae</taxon>
        <taxon>Vanilleae</taxon>
        <taxon>Vanilla</taxon>
    </lineage>
</organism>
<evidence type="ECO:0000313" key="11">
    <source>
        <dbReference type="EMBL" id="KAG0498680.1"/>
    </source>
</evidence>
<evidence type="ECO:0000256" key="6">
    <source>
        <dbReference type="ARBA" id="ARBA00023015"/>
    </source>
</evidence>
<keyword evidence="7" id="KW-0804">Transcription</keyword>
<dbReference type="PROSITE" id="PS00028">
    <property type="entry name" value="ZINC_FINGER_C2H2_1"/>
    <property type="match status" value="2"/>
</dbReference>
<evidence type="ECO:0000313" key="12">
    <source>
        <dbReference type="Proteomes" id="UP000636800"/>
    </source>
</evidence>
<dbReference type="Gene3D" id="3.30.160.60">
    <property type="entry name" value="Classic Zinc Finger"/>
    <property type="match status" value="2"/>
</dbReference>
<keyword evidence="5" id="KW-0862">Zinc</keyword>
<dbReference type="SMART" id="SM00355">
    <property type="entry name" value="ZnF_C2H2"/>
    <property type="match status" value="2"/>
</dbReference>
<dbReference type="AlphaFoldDB" id="A0A835RUA2"/>
<dbReference type="Proteomes" id="UP000636800">
    <property type="component" value="Chromosome 1"/>
</dbReference>
<dbReference type="OrthoDB" id="185373at2759"/>
<dbReference type="GO" id="GO:0005634">
    <property type="term" value="C:nucleus"/>
    <property type="evidence" value="ECO:0007669"/>
    <property type="project" value="UniProtKB-SubCell"/>
</dbReference>
<evidence type="ECO:0000256" key="1">
    <source>
        <dbReference type="ARBA" id="ARBA00004123"/>
    </source>
</evidence>
<dbReference type="SUPFAM" id="SSF57667">
    <property type="entry name" value="beta-beta-alpha zinc fingers"/>
    <property type="match status" value="1"/>
</dbReference>
<feature type="domain" description="C2H2-type" evidence="10">
    <location>
        <begin position="86"/>
        <end position="113"/>
    </location>
</feature>